<evidence type="ECO:0000259" key="4">
    <source>
        <dbReference type="PROSITE" id="PS50956"/>
    </source>
</evidence>
<dbReference type="InterPro" id="IPR011008">
    <property type="entry name" value="Dimeric_a/b-barrel"/>
</dbReference>
<reference evidence="5 6" key="1">
    <citation type="submission" date="2019-03" db="EMBL/GenBank/DDBJ databases">
        <authorList>
            <person name="Zhang S."/>
        </authorList>
    </citation>
    <scope>NUCLEOTIDE SEQUENCE [LARGE SCALE GENOMIC DNA]</scope>
    <source>
        <strain evidence="5 6">S4J41</strain>
    </source>
</reference>
<dbReference type="InterPro" id="IPR036388">
    <property type="entry name" value="WH-like_DNA-bd_sf"/>
</dbReference>
<dbReference type="InterPro" id="IPR000485">
    <property type="entry name" value="AsnC-type_HTH_dom"/>
</dbReference>
<dbReference type="RefSeq" id="WP_132829103.1">
    <property type="nucleotide sequence ID" value="NZ_SMFP01000006.1"/>
</dbReference>
<keyword evidence="3" id="KW-0804">Transcription</keyword>
<evidence type="ECO:0000256" key="2">
    <source>
        <dbReference type="ARBA" id="ARBA00023125"/>
    </source>
</evidence>
<evidence type="ECO:0000256" key="3">
    <source>
        <dbReference type="ARBA" id="ARBA00023163"/>
    </source>
</evidence>
<evidence type="ECO:0000313" key="5">
    <source>
        <dbReference type="EMBL" id="TDE37871.1"/>
    </source>
</evidence>
<evidence type="ECO:0000313" key="6">
    <source>
        <dbReference type="Proteomes" id="UP000294662"/>
    </source>
</evidence>
<dbReference type="Gene3D" id="3.30.70.920">
    <property type="match status" value="1"/>
</dbReference>
<dbReference type="SMART" id="SM00344">
    <property type="entry name" value="HTH_ASNC"/>
    <property type="match status" value="1"/>
</dbReference>
<keyword evidence="6" id="KW-1185">Reference proteome</keyword>
<dbReference type="InterPro" id="IPR019888">
    <property type="entry name" value="Tscrpt_reg_AsnC-like"/>
</dbReference>
<dbReference type="CDD" id="cd00090">
    <property type="entry name" value="HTH_ARSR"/>
    <property type="match status" value="1"/>
</dbReference>
<gene>
    <name evidence="5" type="ORF">E1B25_10610</name>
</gene>
<dbReference type="SUPFAM" id="SSF46785">
    <property type="entry name" value="Winged helix' DNA-binding domain"/>
    <property type="match status" value="1"/>
</dbReference>
<dbReference type="InterPro" id="IPR036390">
    <property type="entry name" value="WH_DNA-bd_sf"/>
</dbReference>
<dbReference type="PRINTS" id="PR00033">
    <property type="entry name" value="HTHASNC"/>
</dbReference>
<accession>A0A4R5ESK3</accession>
<proteinExistence type="predicted"/>
<keyword evidence="2" id="KW-0238">DNA-binding</keyword>
<dbReference type="Gene3D" id="1.10.10.10">
    <property type="entry name" value="Winged helix-like DNA-binding domain superfamily/Winged helix DNA-binding domain"/>
    <property type="match status" value="1"/>
</dbReference>
<dbReference type="Pfam" id="PF01037">
    <property type="entry name" value="AsnC_trans_reg"/>
    <property type="match status" value="1"/>
</dbReference>
<name>A0A4R5ESK3_9RHOB</name>
<dbReference type="SUPFAM" id="SSF54909">
    <property type="entry name" value="Dimeric alpha+beta barrel"/>
    <property type="match status" value="1"/>
</dbReference>
<evidence type="ECO:0000256" key="1">
    <source>
        <dbReference type="ARBA" id="ARBA00023015"/>
    </source>
</evidence>
<dbReference type="InterPro" id="IPR019887">
    <property type="entry name" value="Tscrpt_reg_AsnC/Lrp_C"/>
</dbReference>
<dbReference type="Proteomes" id="UP000294662">
    <property type="component" value="Unassembled WGS sequence"/>
</dbReference>
<keyword evidence="1" id="KW-0805">Transcription regulation</keyword>
<protein>
    <submittedName>
        <fullName evidence="5">Lrp/AsnC family transcriptional regulator</fullName>
    </submittedName>
</protein>
<comment type="caution">
    <text evidence="5">The sequence shown here is derived from an EMBL/GenBank/DDBJ whole genome shotgun (WGS) entry which is preliminary data.</text>
</comment>
<dbReference type="GO" id="GO:0006355">
    <property type="term" value="P:regulation of DNA-templated transcription"/>
    <property type="evidence" value="ECO:0007669"/>
    <property type="project" value="UniProtKB-ARBA"/>
</dbReference>
<dbReference type="InterPro" id="IPR011991">
    <property type="entry name" value="ArsR-like_HTH"/>
</dbReference>
<feature type="domain" description="HTH asnC-type" evidence="4">
    <location>
        <begin position="1"/>
        <end position="62"/>
    </location>
</feature>
<dbReference type="GO" id="GO:0043200">
    <property type="term" value="P:response to amino acid"/>
    <property type="evidence" value="ECO:0007669"/>
    <property type="project" value="TreeGrafter"/>
</dbReference>
<dbReference type="PROSITE" id="PS50956">
    <property type="entry name" value="HTH_ASNC_2"/>
    <property type="match status" value="1"/>
</dbReference>
<dbReference type="InterPro" id="IPR019885">
    <property type="entry name" value="Tscrpt_reg_HTH_AsnC-type_CS"/>
</dbReference>
<dbReference type="FunFam" id="1.10.10.10:FF:000186">
    <property type="entry name" value="AsnC family transcriptional regulator"/>
    <property type="match status" value="1"/>
</dbReference>
<dbReference type="PANTHER" id="PTHR30154">
    <property type="entry name" value="LEUCINE-RESPONSIVE REGULATORY PROTEIN"/>
    <property type="match status" value="1"/>
</dbReference>
<dbReference type="OrthoDB" id="9803143at2"/>
<dbReference type="EMBL" id="SMFP01000006">
    <property type="protein sequence ID" value="TDE37871.1"/>
    <property type="molecule type" value="Genomic_DNA"/>
</dbReference>
<dbReference type="Pfam" id="PF13412">
    <property type="entry name" value="HTH_24"/>
    <property type="match status" value="1"/>
</dbReference>
<organism evidence="5 6">
    <name type="scientific">Antarcticimicrobium sediminis</name>
    <dbReference type="NCBI Taxonomy" id="2546227"/>
    <lineage>
        <taxon>Bacteria</taxon>
        <taxon>Pseudomonadati</taxon>
        <taxon>Pseudomonadota</taxon>
        <taxon>Alphaproteobacteria</taxon>
        <taxon>Rhodobacterales</taxon>
        <taxon>Paracoccaceae</taxon>
        <taxon>Antarcticimicrobium</taxon>
    </lineage>
</organism>
<sequence>MDDKDYHILRVLQENGRLSNQELSERVNLSPSPCLRRVRQLEKSGVIRGYTALVDQKAFGLPLTVFIRIEMERHAAEAVRVFEARIRDIPEIQDCYLVTGEADYLLRVVCRDLDAYERFMRETLHAIPGISSINTSFAFGRVKQSQVLPHP</sequence>
<dbReference type="PROSITE" id="PS00519">
    <property type="entry name" value="HTH_ASNC_1"/>
    <property type="match status" value="1"/>
</dbReference>
<dbReference type="GO" id="GO:0005829">
    <property type="term" value="C:cytosol"/>
    <property type="evidence" value="ECO:0007669"/>
    <property type="project" value="TreeGrafter"/>
</dbReference>
<dbReference type="PANTHER" id="PTHR30154:SF34">
    <property type="entry name" value="TRANSCRIPTIONAL REGULATOR AZLB"/>
    <property type="match status" value="1"/>
</dbReference>
<dbReference type="GO" id="GO:0043565">
    <property type="term" value="F:sequence-specific DNA binding"/>
    <property type="evidence" value="ECO:0007669"/>
    <property type="project" value="InterPro"/>
</dbReference>
<dbReference type="AlphaFoldDB" id="A0A4R5ESK3"/>